<name>A0A1X7HC45_9BACL</name>
<dbReference type="RefSeq" id="WP_208919392.1">
    <property type="nucleotide sequence ID" value="NZ_LT840184.1"/>
</dbReference>
<feature type="domain" description="SLH" evidence="3">
    <location>
        <begin position="1146"/>
        <end position="1209"/>
    </location>
</feature>
<feature type="signal peptide" evidence="2">
    <location>
        <begin position="1"/>
        <end position="25"/>
    </location>
</feature>
<evidence type="ECO:0000313" key="5">
    <source>
        <dbReference type="Proteomes" id="UP000192940"/>
    </source>
</evidence>
<protein>
    <submittedName>
        <fullName evidence="4">S-layer homology domain-containing protein</fullName>
    </submittedName>
</protein>
<dbReference type="CDD" id="cd04081">
    <property type="entry name" value="CBM35_galactosidase-like"/>
    <property type="match status" value="1"/>
</dbReference>
<dbReference type="STRING" id="1313296.SAMN05661091_2423"/>
<dbReference type="SUPFAM" id="SSF49785">
    <property type="entry name" value="Galactose-binding domain-like"/>
    <property type="match status" value="1"/>
</dbReference>
<feature type="compositionally biased region" description="Basic and acidic residues" evidence="1">
    <location>
        <begin position="1070"/>
        <end position="1084"/>
    </location>
</feature>
<feature type="compositionally biased region" description="Low complexity" evidence="1">
    <location>
        <begin position="1052"/>
        <end position="1062"/>
    </location>
</feature>
<evidence type="ECO:0000313" key="4">
    <source>
        <dbReference type="EMBL" id="SMF83630.1"/>
    </source>
</evidence>
<keyword evidence="2" id="KW-0732">Signal</keyword>
<dbReference type="Pfam" id="PF00395">
    <property type="entry name" value="SLH"/>
    <property type="match status" value="2"/>
</dbReference>
<dbReference type="Pfam" id="PF07532">
    <property type="entry name" value="Big_4"/>
    <property type="match status" value="2"/>
</dbReference>
<dbReference type="InterPro" id="IPR001119">
    <property type="entry name" value="SLH_dom"/>
</dbReference>
<dbReference type="Gene3D" id="2.60.120.260">
    <property type="entry name" value="Galactose-binding domain-like"/>
    <property type="match status" value="1"/>
</dbReference>
<evidence type="ECO:0000256" key="1">
    <source>
        <dbReference type="SAM" id="MobiDB-lite"/>
    </source>
</evidence>
<dbReference type="GO" id="GO:0033926">
    <property type="term" value="F:endo-alpha-N-acetylgalactosaminidase activity"/>
    <property type="evidence" value="ECO:0007669"/>
    <property type="project" value="InterPro"/>
</dbReference>
<reference evidence="4 5" key="1">
    <citation type="submission" date="2017-04" db="EMBL/GenBank/DDBJ databases">
        <authorList>
            <person name="Afonso C.L."/>
            <person name="Miller P.J."/>
            <person name="Scott M.A."/>
            <person name="Spackman E."/>
            <person name="Goraichik I."/>
            <person name="Dimitrov K.M."/>
            <person name="Suarez D.L."/>
            <person name="Swayne D.E."/>
        </authorList>
    </citation>
    <scope>NUCLEOTIDE SEQUENCE [LARGE SCALE GENOMIC DNA]</scope>
    <source>
        <strain evidence="4 5">N3/975</strain>
    </source>
</reference>
<feature type="domain" description="SLH" evidence="3">
    <location>
        <begin position="1210"/>
        <end position="1268"/>
    </location>
</feature>
<dbReference type="Pfam" id="PF12905">
    <property type="entry name" value="Glyco_hydro_101"/>
    <property type="match status" value="1"/>
</dbReference>
<dbReference type="EMBL" id="LT840184">
    <property type="protein sequence ID" value="SMF83630.1"/>
    <property type="molecule type" value="Genomic_DNA"/>
</dbReference>
<sequence>MFRNKSGSLFISLCLVISMMLGVFATGEAVQAQVASGNDNPLVSIRLTAAETNMPLDGVTQLQVIGKLKDGSEIDLSHDSKATIEYSAPAEMFTIGKDGEARAGTHDVGDVEIGVKVSREGGIFTDKLTMTIKPKPARPFLRDYASTLTMKLYLGDNGNIELTLDEALDAIKEMDQLTRGMPKIIYLVGWQHDGHDSKYPDWNVVNPKLKRAGDETALDSMKWFMDEAEKYNTTISFHINMTDAYMDSPQWKEFVDKDLIRKEENGDLIKGGHWVSGQSYRINLTRAWEAGVFQRNIDDLLAGIPQLLRGRTIHIDAFVTSPTELQVPDGYADPYHKTTYRQETETQKEIMRYWRESGMDVTSEYFHAYRVDPLFGLQPMAWWADWRSIDSQLKLPAALAVGGKGGDELFGTSMHGEDIVRKDKVKLTGFLREFSNTTLIWQYLNQFDRLSYDSSTNTVHFSDNVTSSKQEGKRIVKQGDVLIADGTNMFVPALWRNDKLEIMAYSQDGYTDKSWKLPADWAAVQAVDVYEIGLGLPRLMTRGMTVVDGTVTLSMPPGTGVYIAPASTDPLDPIQDIAAGIKTVPAPAKDAIRLTLPTVPEGYEIQLLESKRPNIIDHTGKITPTTQEEEVLLVFQVKRTADGVFTHTAAIPVIVPPGSATNIKYVYDPKDAILTGNTLLRSNDRFMTGSVLGFVGGEAGNNNTAVFQNIKVPGDGVYDLQIEYATAEPRSVFVRANEEEGIEVPLTGTNWNTALHKTIQIELKKGLNTITLYNPAKYAPDMGAITVMSISPHTIAETITAIQPPAKNDKVLTLPAVPPGFTIAIKSTDNEAIINSDGTIVSPAADETVHLILEVTRSYDGTTAETPPIPVLVPGKSRITSLASVSVSTVVGMPPVMPSVVTATYSDLTTAEVPVVWDVIDADQYAKAGTFTVSGVVADTDLQAVATVTVTNEPVETPYITKLAPVFVNTVVGTPPVMPSVVTATYSDLATAEVPVVWDSIDSSQYSKVGAFKVKGTVGGTTIPGEAQVTVKAKEEPGSGNNNGDHGGSNNGSGSSSNSGASTSIPSTIKEPDKPKPEGQHGSEPKIMELPYELTAEQLNNPGFVSVIRVNKDGTTTPIIFSFYDPAARKVKFIGSPEEKYEVVHTAKKFTDLAKYSWAEEAIETLASRGVLHGVSLNRFAPELELTRAELVVMLVRMFNFAVETDSNFDDVSRSATYYKEIAIAKKLGLVNGVTDTEFHPEAKVTREQLITIVERILRQKKLIAITENVNELTGFADREQIADFAQHSAATLVKLKLVVGANKQLFPKKTTSRAEAAVVLYRIIPLVLQDKE</sequence>
<dbReference type="Proteomes" id="UP000192940">
    <property type="component" value="Chromosome I"/>
</dbReference>
<dbReference type="InterPro" id="IPR008979">
    <property type="entry name" value="Galactose-bd-like_sf"/>
</dbReference>
<dbReference type="InterPro" id="IPR011081">
    <property type="entry name" value="Big_4"/>
</dbReference>
<dbReference type="PROSITE" id="PS51272">
    <property type="entry name" value="SLH"/>
    <property type="match status" value="3"/>
</dbReference>
<evidence type="ECO:0000259" key="3">
    <source>
        <dbReference type="PROSITE" id="PS51272"/>
    </source>
</evidence>
<dbReference type="InterPro" id="IPR025706">
    <property type="entry name" value="Endoa_GalNAc"/>
</dbReference>
<evidence type="ECO:0000256" key="2">
    <source>
        <dbReference type="SAM" id="SignalP"/>
    </source>
</evidence>
<feature type="domain" description="SLH" evidence="3">
    <location>
        <begin position="1273"/>
        <end position="1333"/>
    </location>
</feature>
<dbReference type="Gene3D" id="3.20.20.80">
    <property type="entry name" value="Glycosidases"/>
    <property type="match status" value="1"/>
</dbReference>
<proteinExistence type="predicted"/>
<feature type="chain" id="PRO_5038578118" evidence="2">
    <location>
        <begin position="26"/>
        <end position="1333"/>
    </location>
</feature>
<keyword evidence="5" id="KW-1185">Reference proteome</keyword>
<organism evidence="4 5">
    <name type="scientific">Paenibacillus uliginis N3/975</name>
    <dbReference type="NCBI Taxonomy" id="1313296"/>
    <lineage>
        <taxon>Bacteria</taxon>
        <taxon>Bacillati</taxon>
        <taxon>Bacillota</taxon>
        <taxon>Bacilli</taxon>
        <taxon>Bacillales</taxon>
        <taxon>Paenibacillaceae</taxon>
        <taxon>Paenibacillus</taxon>
    </lineage>
</organism>
<accession>A0A1X7HC45</accession>
<gene>
    <name evidence="4" type="ORF">SAMN05661091_2423</name>
</gene>
<feature type="region of interest" description="Disordered" evidence="1">
    <location>
        <begin position="1034"/>
        <end position="1084"/>
    </location>
</feature>